<dbReference type="AlphaFoldDB" id="A0A1I2EC49"/>
<dbReference type="STRING" id="1003.SAMN04488541_1009115"/>
<keyword evidence="2" id="KW-1185">Reference proteome</keyword>
<sequence>MDFFSKIYLGMSITFICMLFSCEKAIELSKTENDLIKSPNINLALLSEIENLPNYAVKFSYSNLNPEEKTILWTRHFEKHLSNKKYSKAQLAHINKLFALVSVDLFRRAGTPELEAFMKEFEKEWFYKASESGLFTVQELFFIGTVDGLGIVDANLDKNLSSGRVEEVEAGCNCRYSLSCGFGGSCVSNKQCISSRENTTCGLMGTSLCDGKCSY</sequence>
<reference evidence="1 2" key="1">
    <citation type="submission" date="2016-10" db="EMBL/GenBank/DDBJ databases">
        <authorList>
            <person name="de Groot N.N."/>
        </authorList>
    </citation>
    <scope>NUCLEOTIDE SEQUENCE [LARGE SCALE GENOMIC DNA]</scope>
    <source>
        <strain>GEY</strain>
        <strain evidence="2">DSM 9560</strain>
    </source>
</reference>
<evidence type="ECO:0000313" key="2">
    <source>
        <dbReference type="Proteomes" id="UP000199513"/>
    </source>
</evidence>
<gene>
    <name evidence="1" type="ORF">SAMN04488541_1009115</name>
</gene>
<accession>A0A1I2EC49</accession>
<dbReference type="PROSITE" id="PS51257">
    <property type="entry name" value="PROKAR_LIPOPROTEIN"/>
    <property type="match status" value="1"/>
</dbReference>
<protein>
    <recommendedName>
        <fullName evidence="3">Bacteriocin fulvocin C-related protein</fullName>
    </recommendedName>
</protein>
<organism evidence="1 2">
    <name type="scientific">Thermoflexibacter ruber</name>
    <dbReference type="NCBI Taxonomy" id="1003"/>
    <lineage>
        <taxon>Bacteria</taxon>
        <taxon>Pseudomonadati</taxon>
        <taxon>Bacteroidota</taxon>
        <taxon>Cytophagia</taxon>
        <taxon>Cytophagales</taxon>
        <taxon>Thermoflexibacteraceae</taxon>
        <taxon>Thermoflexibacter</taxon>
    </lineage>
</organism>
<evidence type="ECO:0008006" key="3">
    <source>
        <dbReference type="Google" id="ProtNLM"/>
    </source>
</evidence>
<dbReference type="EMBL" id="FONY01000009">
    <property type="protein sequence ID" value="SFE90532.1"/>
    <property type="molecule type" value="Genomic_DNA"/>
</dbReference>
<name>A0A1I2EC49_9BACT</name>
<dbReference type="Proteomes" id="UP000199513">
    <property type="component" value="Unassembled WGS sequence"/>
</dbReference>
<evidence type="ECO:0000313" key="1">
    <source>
        <dbReference type="EMBL" id="SFE90532.1"/>
    </source>
</evidence>
<proteinExistence type="predicted"/>
<dbReference type="NCBIfam" id="NF033852">
    <property type="entry name" value="fulvocin_rel"/>
    <property type="match status" value="1"/>
</dbReference>